<evidence type="ECO:0000256" key="1">
    <source>
        <dbReference type="SAM" id="Coils"/>
    </source>
</evidence>
<evidence type="ECO:0000313" key="4">
    <source>
        <dbReference type="EMBL" id="VFK69229.1"/>
    </source>
</evidence>
<sequence>MKATAILMASLIAMLGISTAYSEETKHITDPSIIELAKLVGKLEAQNEKMQAAIEKLEKKSTKNSSSIQSIGQKNCSWGGWKQKWDLEITRSCPDGKYAKGIGFKHKNHENGTHQEHVRVYCCSIR</sequence>
<organism evidence="3">
    <name type="scientific">Candidatus Kentrum sp. UNK</name>
    <dbReference type="NCBI Taxonomy" id="2126344"/>
    <lineage>
        <taxon>Bacteria</taxon>
        <taxon>Pseudomonadati</taxon>
        <taxon>Pseudomonadota</taxon>
        <taxon>Gammaproteobacteria</taxon>
        <taxon>Candidatus Kentrum</taxon>
    </lineage>
</organism>
<name>A0A451A2W1_9GAMM</name>
<evidence type="ECO:0000256" key="2">
    <source>
        <dbReference type="SAM" id="SignalP"/>
    </source>
</evidence>
<gene>
    <name evidence="3" type="ORF">BECKUNK1418G_GA0071005_101123</name>
    <name evidence="4" type="ORF">BECKUNK1418H_GA0071006_101222</name>
</gene>
<dbReference type="AlphaFoldDB" id="A0A451A2W1"/>
<accession>A0A451A2W1</accession>
<feature type="coiled-coil region" evidence="1">
    <location>
        <begin position="33"/>
        <end position="63"/>
    </location>
</feature>
<feature type="signal peptide" evidence="2">
    <location>
        <begin position="1"/>
        <end position="22"/>
    </location>
</feature>
<protein>
    <submittedName>
        <fullName evidence="3">Uncharacterized protein</fullName>
    </submittedName>
</protein>
<evidence type="ECO:0000313" key="3">
    <source>
        <dbReference type="EMBL" id="VFK60373.1"/>
    </source>
</evidence>
<reference evidence="3" key="1">
    <citation type="submission" date="2019-02" db="EMBL/GenBank/DDBJ databases">
        <authorList>
            <person name="Gruber-Vodicka R. H."/>
            <person name="Seah K. B. B."/>
        </authorList>
    </citation>
    <scope>NUCLEOTIDE SEQUENCE</scope>
    <source>
        <strain evidence="4">BECK_BY19</strain>
        <strain evidence="3">BECK_BY8</strain>
    </source>
</reference>
<dbReference type="EMBL" id="CAADGD010000012">
    <property type="protein sequence ID" value="VFK69229.1"/>
    <property type="molecule type" value="Genomic_DNA"/>
</dbReference>
<proteinExistence type="predicted"/>
<feature type="chain" id="PRO_5036113603" evidence="2">
    <location>
        <begin position="23"/>
        <end position="126"/>
    </location>
</feature>
<keyword evidence="2" id="KW-0732">Signal</keyword>
<dbReference type="EMBL" id="CAADFZ010000011">
    <property type="protein sequence ID" value="VFK60373.1"/>
    <property type="molecule type" value="Genomic_DNA"/>
</dbReference>
<keyword evidence="1" id="KW-0175">Coiled coil</keyword>